<evidence type="ECO:0000313" key="1">
    <source>
        <dbReference type="EMBL" id="TDU62082.1"/>
    </source>
</evidence>
<gene>
    <name evidence="1" type="ORF">EI77_04764</name>
</gene>
<keyword evidence="2" id="KW-1185">Reference proteome</keyword>
<sequence>MDKTYSKANGLNAPHNAALLARYLTTQDPQVLKQLTESLKKTPRRAAIERDQQESLDKSQVVNFLTNHMDGGDYAQVMAEAGNPLEIVANLVPLLRGARIASQAGKSALKMAGSAVGSVAADIALESVNLAVENPDAALADYLSNGRDVVAAALGLHGAGMVAGKTGQVMGPVIARAAESAGDHLGKALNELVPWKAKRKEGAPAALLLGEKEIAPLGDDINPESEARAPVGLMHSNDRFLKIYNDHADKLSDPEFFDVVAHGSATQVSLQLGSLISANKLREYMIKGGYKGGPVRLCACKTGELPPGNAHGIAQALANKLRVKVRAPSKDLVIRETFSKDRAYFSIEDDHGLPGQWIDFEPIY</sequence>
<evidence type="ECO:0000313" key="2">
    <source>
        <dbReference type="Proteomes" id="UP000295662"/>
    </source>
</evidence>
<organism evidence="1 2">
    <name type="scientific">Prosthecobacter fusiformis</name>
    <dbReference type="NCBI Taxonomy" id="48464"/>
    <lineage>
        <taxon>Bacteria</taxon>
        <taxon>Pseudomonadati</taxon>
        <taxon>Verrucomicrobiota</taxon>
        <taxon>Verrucomicrobiia</taxon>
        <taxon>Verrucomicrobiales</taxon>
        <taxon>Verrucomicrobiaceae</taxon>
        <taxon>Prosthecobacter</taxon>
    </lineage>
</organism>
<accession>A0A4R7RJ20</accession>
<proteinExistence type="predicted"/>
<protein>
    <submittedName>
        <fullName evidence="1">Uncharacterized protein</fullName>
    </submittedName>
</protein>
<name>A0A4R7RJ20_9BACT</name>
<reference evidence="1 2" key="1">
    <citation type="submission" date="2019-03" db="EMBL/GenBank/DDBJ databases">
        <title>Genomic Encyclopedia of Archaeal and Bacterial Type Strains, Phase II (KMG-II): from individual species to whole genera.</title>
        <authorList>
            <person name="Goeker M."/>
        </authorList>
    </citation>
    <scope>NUCLEOTIDE SEQUENCE [LARGE SCALE GENOMIC DNA]</scope>
    <source>
        <strain evidence="1 2">ATCC 25309</strain>
    </source>
</reference>
<dbReference type="OrthoDB" id="3314917at2"/>
<dbReference type="Proteomes" id="UP000295662">
    <property type="component" value="Unassembled WGS sequence"/>
</dbReference>
<dbReference type="AlphaFoldDB" id="A0A4R7RJ20"/>
<dbReference type="EMBL" id="SOCA01000028">
    <property type="protein sequence ID" value="TDU62082.1"/>
    <property type="molecule type" value="Genomic_DNA"/>
</dbReference>
<comment type="caution">
    <text evidence="1">The sequence shown here is derived from an EMBL/GenBank/DDBJ whole genome shotgun (WGS) entry which is preliminary data.</text>
</comment>
<dbReference type="RefSeq" id="WP_133797686.1">
    <property type="nucleotide sequence ID" value="NZ_SOCA01000028.1"/>
</dbReference>